<proteinExistence type="predicted"/>
<accession>A0ABQ1E7M0</accession>
<dbReference type="Gene3D" id="3.40.50.360">
    <property type="match status" value="1"/>
</dbReference>
<protein>
    <submittedName>
        <fullName evidence="2">Flavodoxin</fullName>
    </submittedName>
</protein>
<dbReference type="PANTHER" id="PTHR39201">
    <property type="entry name" value="EXPORTED PROTEIN-RELATED"/>
    <property type="match status" value="1"/>
</dbReference>
<sequence length="167" mass="19056">MSKTENILIAYFSYSGNSRRVAELIQEKTGGDIFRIETVNPYPTDYNEVVDLAKKEQEYNYRPKLATQVNDMGAYDVVFIGYPNWWITMPMAVFTFLEEYDLSGKMVIPFCTHRGSGFGGSVDDIVELCPNSTIIEGLEIMDDENIDQQIDSWLDRIPISSRLSVNN</sequence>
<evidence type="ECO:0000313" key="2">
    <source>
        <dbReference type="EMBL" id="GFZ30785.1"/>
    </source>
</evidence>
<gene>
    <name evidence="2" type="ORF">CSC2_13110</name>
</gene>
<evidence type="ECO:0000259" key="1">
    <source>
        <dbReference type="Pfam" id="PF12682"/>
    </source>
</evidence>
<dbReference type="InterPro" id="IPR008254">
    <property type="entry name" value="Flavodoxin/NO_synth"/>
</dbReference>
<dbReference type="PANTHER" id="PTHR39201:SF1">
    <property type="entry name" value="FLAVODOXIN-LIKE DOMAIN-CONTAINING PROTEIN"/>
    <property type="match status" value="1"/>
</dbReference>
<organism evidence="2 3">
    <name type="scientific">Clostridium zeae</name>
    <dbReference type="NCBI Taxonomy" id="2759022"/>
    <lineage>
        <taxon>Bacteria</taxon>
        <taxon>Bacillati</taxon>
        <taxon>Bacillota</taxon>
        <taxon>Clostridia</taxon>
        <taxon>Eubacteriales</taxon>
        <taxon>Clostridiaceae</taxon>
        <taxon>Clostridium</taxon>
    </lineage>
</organism>
<dbReference type="Pfam" id="PF12682">
    <property type="entry name" value="Flavodoxin_4"/>
    <property type="match status" value="1"/>
</dbReference>
<dbReference type="EMBL" id="BMBA01000001">
    <property type="protein sequence ID" value="GFZ30785.1"/>
    <property type="molecule type" value="Genomic_DNA"/>
</dbReference>
<dbReference type="InterPro" id="IPR029039">
    <property type="entry name" value="Flavoprotein-like_sf"/>
</dbReference>
<feature type="domain" description="Flavodoxin-like" evidence="1">
    <location>
        <begin position="7"/>
        <end position="156"/>
    </location>
</feature>
<name>A0ABQ1E7M0_9CLOT</name>
<dbReference type="SUPFAM" id="SSF52218">
    <property type="entry name" value="Flavoproteins"/>
    <property type="match status" value="1"/>
</dbReference>
<reference evidence="2 3" key="1">
    <citation type="journal article" date="2021" name="Int. J. Syst. Evol. Microbiol.">
        <title>Clostridium zeae sp. nov., isolated from corn silage.</title>
        <authorList>
            <person name="Kobayashi H."/>
            <person name="Tanizawa Y."/>
            <person name="Yagura M."/>
            <person name="Sakamoto M."/>
            <person name="Ohkuma M."/>
            <person name="Tohno M."/>
        </authorList>
    </citation>
    <scope>NUCLEOTIDE SEQUENCE [LARGE SCALE GENOMIC DNA]</scope>
    <source>
        <strain evidence="2 3">CSC2</strain>
    </source>
</reference>
<dbReference type="RefSeq" id="WP_206868844.1">
    <property type="nucleotide sequence ID" value="NZ_BMBA01000001.1"/>
</dbReference>
<dbReference type="Proteomes" id="UP000663802">
    <property type="component" value="Unassembled WGS sequence"/>
</dbReference>
<comment type="caution">
    <text evidence="2">The sequence shown here is derived from an EMBL/GenBank/DDBJ whole genome shotgun (WGS) entry which is preliminary data.</text>
</comment>
<keyword evidence="3" id="KW-1185">Reference proteome</keyword>
<evidence type="ECO:0000313" key="3">
    <source>
        <dbReference type="Proteomes" id="UP000663802"/>
    </source>
</evidence>